<dbReference type="EMBL" id="SSNZ01000002">
    <property type="protein sequence ID" value="THF51770.1"/>
    <property type="molecule type" value="Genomic_DNA"/>
</dbReference>
<dbReference type="OrthoDB" id="8578402at2"/>
<evidence type="ECO:0000259" key="1">
    <source>
        <dbReference type="PROSITE" id="PS52006"/>
    </source>
</evidence>
<dbReference type="InterPro" id="IPR037176">
    <property type="entry name" value="Osmotin/thaumatin-like_sf"/>
</dbReference>
<protein>
    <recommendedName>
        <fullName evidence="1">GH64 domain-containing protein</fullName>
    </recommendedName>
</protein>
<proteinExistence type="predicted"/>
<feature type="domain" description="GH64" evidence="1">
    <location>
        <begin position="1"/>
        <end position="416"/>
    </location>
</feature>
<organism evidence="2 3">
    <name type="scientific">Flavobacterium supellecticarium</name>
    <dbReference type="NCBI Taxonomy" id="2565924"/>
    <lineage>
        <taxon>Bacteria</taxon>
        <taxon>Pseudomonadati</taxon>
        <taxon>Bacteroidota</taxon>
        <taxon>Flavobacteriia</taxon>
        <taxon>Flavobacteriales</taxon>
        <taxon>Flavobacteriaceae</taxon>
        <taxon>Flavobacterium</taxon>
    </lineage>
</organism>
<reference evidence="2 3" key="1">
    <citation type="submission" date="2019-04" db="EMBL/GenBank/DDBJ databases">
        <title>Flavobacterium sp. nov. isolated from construction timber.</title>
        <authorList>
            <person name="Lin S.-Y."/>
            <person name="Chang C.-T."/>
            <person name="Young C.-C."/>
        </authorList>
    </citation>
    <scope>NUCLEOTIDE SEQUENCE [LARGE SCALE GENOMIC DNA]</scope>
    <source>
        <strain evidence="2 3">CC-CTC003</strain>
    </source>
</reference>
<accession>A0A4V3W8L4</accession>
<dbReference type="Gene3D" id="2.60.110.10">
    <property type="entry name" value="Thaumatin"/>
    <property type="match status" value="1"/>
</dbReference>
<dbReference type="Proteomes" id="UP000307507">
    <property type="component" value="Unassembled WGS sequence"/>
</dbReference>
<dbReference type="RefSeq" id="WP_136402754.1">
    <property type="nucleotide sequence ID" value="NZ_SSNZ01000002.1"/>
</dbReference>
<sequence>MATLTVKFKNNSGLSDNLVSIGFVSGSTTAPFSISYPSPFNAEPLELQIQPLNQTKGTGNWYPLTDLSNGITISNFSGRIYVAYGQTWSVLKAGYEPAQNSTDANFFLRYDKMELTFNGNPADVADLTSIDYWSIPMQLETFLNGTCVQVDNGVKTGKTAEMIYSQLSAITTPPQSGLKNAIAAVVPGSFQQGPTQPGTGFARIIGPSSYPPIGGVPIMPYDLFENYIDYLIQNFGPGTTLGNVIPGLGNGTIATIGGYFNGVGPVVPTSGPQSAQSYNFTASIDNSGAVTLTGTVGSVSGTTTIVYKKSDLISPSGIYGANASFSINGGAAQNPANDVYGWITGDLLAGFNIGAIASETTINTVQVGTMESSKWFTLPDTSLFGNLQSNSSYYNQYAATLQPLSDAYNFAYSDRFSPVLVSLNPATVDTLQISVFDVATNS</sequence>
<evidence type="ECO:0000313" key="3">
    <source>
        <dbReference type="Proteomes" id="UP000307507"/>
    </source>
</evidence>
<dbReference type="InterPro" id="IPR032477">
    <property type="entry name" value="Glyco_hydro_64"/>
</dbReference>
<evidence type="ECO:0000313" key="2">
    <source>
        <dbReference type="EMBL" id="THF51770.1"/>
    </source>
</evidence>
<dbReference type="Pfam" id="PF16483">
    <property type="entry name" value="Glyco_hydro_64"/>
    <property type="match status" value="1"/>
</dbReference>
<comment type="caution">
    <text evidence="2">The sequence shown here is derived from an EMBL/GenBank/DDBJ whole genome shotgun (WGS) entry which is preliminary data.</text>
</comment>
<name>A0A4V3W8L4_9FLAO</name>
<dbReference type="PROSITE" id="PS52006">
    <property type="entry name" value="GH64"/>
    <property type="match status" value="1"/>
</dbReference>
<dbReference type="AlphaFoldDB" id="A0A4V3W8L4"/>
<gene>
    <name evidence="2" type="ORF">E6C50_08415</name>
</gene>
<keyword evidence="3" id="KW-1185">Reference proteome</keyword>